<reference evidence="1" key="1">
    <citation type="submission" date="2024-07" db="EMBL/GenBank/DDBJ databases">
        <title>Metagenome and Metagenome-Assembled Genomes of Archaea from a hot spring from the geothermal field of Los Azufres, Mexico.</title>
        <authorList>
            <person name="Marin-Paredes R."/>
            <person name="Martinez-Romero E."/>
            <person name="Servin-Garciduenas L.E."/>
        </authorList>
    </citation>
    <scope>NUCLEOTIDE SEQUENCE</scope>
    <source>
        <strain evidence="1">AZ1-454</strain>
    </source>
</reference>
<dbReference type="Proteomes" id="UP000053480">
    <property type="component" value="Unassembled WGS sequence"/>
</dbReference>
<organism evidence="1 2">
    <name type="scientific">Candidatus Aramenus sulfurataquae</name>
    <dbReference type="NCBI Taxonomy" id="1326980"/>
    <lineage>
        <taxon>Archaea</taxon>
        <taxon>Thermoproteota</taxon>
        <taxon>Thermoprotei</taxon>
        <taxon>Sulfolobales</taxon>
        <taxon>Sulfolobaceae</taxon>
        <taxon>Candidatus Aramenus</taxon>
    </lineage>
</organism>
<proteinExistence type="predicted"/>
<gene>
    <name evidence="1" type="ORF">TQ35_0008295</name>
</gene>
<sequence>MSQNTDDFYYNLTQIVIKAKNDKLSSSQINEILEYSQDTEDKNELFIFIMRQSKKGYYTETAKSMLNYFKNKNMDMTQIRKFIGLLKWLMEALKGIEELSGVEDFDSLLNKFISSSSQDNKQPQGNKNEGGEDEY</sequence>
<comment type="caution">
    <text evidence="1">The sequence shown here is derived from an EMBL/GenBank/DDBJ whole genome shotgun (WGS) entry which is preliminary data.</text>
</comment>
<protein>
    <submittedName>
        <fullName evidence="1">Uncharacterized protein</fullName>
    </submittedName>
</protein>
<evidence type="ECO:0000313" key="1">
    <source>
        <dbReference type="EMBL" id="MEW9492182.1"/>
    </source>
</evidence>
<accession>A0ACC6TQS7</accession>
<dbReference type="EMBL" id="JZWS03000014">
    <property type="protein sequence ID" value="MEW9492182.1"/>
    <property type="molecule type" value="Genomic_DNA"/>
</dbReference>
<name>A0ACC6TQS7_9CREN</name>
<evidence type="ECO:0000313" key="2">
    <source>
        <dbReference type="Proteomes" id="UP000053480"/>
    </source>
</evidence>